<dbReference type="OrthoDB" id="312811at2157"/>
<sequence length="268" mass="28839">MSKYATLIIMAMLAAGIVLVALIAPYIAPNDPYETDFKNVLTEPGDKYPLGTDQVGRCILSRILYGANVSLSITFALLSLVFVSGVTLGMVAGMKGGIVDDAIMRLADIVLAFPDIVLAIAIVGVLGSNIINMIIGLSLVWWTKYARLTRVSVMKVKGSTYVSAARMAGAGNIKLITHYILPNIATALIVQFVLDISGMMLAISSMSFLGLGVQPPMPEWGNMLNEGRTYFQTAPWLLTYPGLAIFITVTVFNLLGDSAREILSKEQN</sequence>
<dbReference type="SUPFAM" id="SSF161098">
    <property type="entry name" value="MetI-like"/>
    <property type="match status" value="1"/>
</dbReference>
<dbReference type="RefSeq" id="WP_023846428.1">
    <property type="nucleotide sequence ID" value="NZ_AZAJ01000001.1"/>
</dbReference>
<feature type="transmembrane region" description="Helical" evidence="8">
    <location>
        <begin position="7"/>
        <end position="28"/>
    </location>
</feature>
<feature type="transmembrane region" description="Helical" evidence="8">
    <location>
        <begin position="112"/>
        <end position="141"/>
    </location>
</feature>
<keyword evidence="6 8" id="KW-0472">Membrane</keyword>
<evidence type="ECO:0000256" key="2">
    <source>
        <dbReference type="ARBA" id="ARBA00022448"/>
    </source>
</evidence>
<dbReference type="InterPro" id="IPR053385">
    <property type="entry name" value="ABC_transport_permease"/>
</dbReference>
<dbReference type="PANTHER" id="PTHR43386">
    <property type="entry name" value="OLIGOPEPTIDE TRANSPORT SYSTEM PERMEASE PROTEIN APPC"/>
    <property type="match status" value="1"/>
</dbReference>
<evidence type="ECO:0000256" key="6">
    <source>
        <dbReference type="ARBA" id="ARBA00023136"/>
    </source>
</evidence>
<keyword evidence="4 8" id="KW-0812">Transmembrane</keyword>
<reference evidence="10 11" key="1">
    <citation type="submission" date="2013-08" db="EMBL/GenBank/DDBJ databases">
        <authorList>
            <consortium name="DOE Joint Genome Institute"/>
            <person name="Eisen J."/>
            <person name="Huntemann M."/>
            <person name="Han J."/>
            <person name="Chen A."/>
            <person name="Kyrpides N."/>
            <person name="Mavromatis K."/>
            <person name="Markowitz V."/>
            <person name="Palaniappan K."/>
            <person name="Ivanova N."/>
            <person name="Schaumberg A."/>
            <person name="Pati A."/>
            <person name="Liolios K."/>
            <person name="Nordberg H.P."/>
            <person name="Cantor M.N."/>
            <person name="Hua S.X."/>
            <person name="Woyke T."/>
        </authorList>
    </citation>
    <scope>NUCLEOTIDE SEQUENCE [LARGE SCALE GENOMIC DNA]</scope>
    <source>
        <strain evidence="10 11">DSM 2278</strain>
    </source>
</reference>
<feature type="transmembrane region" description="Helical" evidence="8">
    <location>
        <begin position="69"/>
        <end position="91"/>
    </location>
</feature>
<dbReference type="GO" id="GO:0055085">
    <property type="term" value="P:transmembrane transport"/>
    <property type="evidence" value="ECO:0007669"/>
    <property type="project" value="InterPro"/>
</dbReference>
<proteinExistence type="inferred from homology"/>
<dbReference type="PROSITE" id="PS50928">
    <property type="entry name" value="ABC_TM1"/>
    <property type="match status" value="1"/>
</dbReference>
<dbReference type="Proteomes" id="UP000019483">
    <property type="component" value="Unassembled WGS sequence"/>
</dbReference>
<evidence type="ECO:0000259" key="9">
    <source>
        <dbReference type="PROSITE" id="PS50928"/>
    </source>
</evidence>
<dbReference type="InterPro" id="IPR035906">
    <property type="entry name" value="MetI-like_sf"/>
</dbReference>
<feature type="transmembrane region" description="Helical" evidence="8">
    <location>
        <begin position="233"/>
        <end position="255"/>
    </location>
</feature>
<evidence type="ECO:0000256" key="1">
    <source>
        <dbReference type="ARBA" id="ARBA00004651"/>
    </source>
</evidence>
<evidence type="ECO:0000256" key="5">
    <source>
        <dbReference type="ARBA" id="ARBA00022989"/>
    </source>
</evidence>
<dbReference type="EMBL" id="AZAJ01000001">
    <property type="protein sequence ID" value="ETA69296.1"/>
    <property type="molecule type" value="Genomic_DNA"/>
</dbReference>
<comment type="similarity">
    <text evidence="7">Belongs to the binding-protein-dependent transport system permease family. OppBC subfamily.</text>
</comment>
<evidence type="ECO:0000256" key="7">
    <source>
        <dbReference type="ARBA" id="ARBA00024202"/>
    </source>
</evidence>
<dbReference type="InterPro" id="IPR050366">
    <property type="entry name" value="BP-dependent_transpt_permease"/>
</dbReference>
<dbReference type="InterPro" id="IPR000515">
    <property type="entry name" value="MetI-like"/>
</dbReference>
<dbReference type="STRING" id="1090322.MettiDRAFT_2792"/>
<evidence type="ECO:0000256" key="3">
    <source>
        <dbReference type="ARBA" id="ARBA00022475"/>
    </source>
</evidence>
<keyword evidence="3" id="KW-1003">Cell membrane</keyword>
<dbReference type="AlphaFoldDB" id="W9E0Z6"/>
<keyword evidence="11" id="KW-1185">Reference proteome</keyword>
<comment type="subcellular location">
    <subcellularLocation>
        <location evidence="1 8">Cell membrane</location>
        <topology evidence="1 8">Multi-pass membrane protein</topology>
    </subcellularLocation>
</comment>
<dbReference type="Gene3D" id="1.10.3720.10">
    <property type="entry name" value="MetI-like"/>
    <property type="match status" value="1"/>
</dbReference>
<gene>
    <name evidence="10" type="ORF">MettiDRAFT_2792</name>
</gene>
<dbReference type="CDD" id="cd06261">
    <property type="entry name" value="TM_PBP2"/>
    <property type="match status" value="1"/>
</dbReference>
<dbReference type="GO" id="GO:0005886">
    <property type="term" value="C:plasma membrane"/>
    <property type="evidence" value="ECO:0007669"/>
    <property type="project" value="UniProtKB-SubCell"/>
</dbReference>
<dbReference type="Pfam" id="PF00528">
    <property type="entry name" value="BPD_transp_1"/>
    <property type="match status" value="1"/>
</dbReference>
<evidence type="ECO:0000256" key="8">
    <source>
        <dbReference type="RuleBase" id="RU363032"/>
    </source>
</evidence>
<keyword evidence="5 8" id="KW-1133">Transmembrane helix</keyword>
<evidence type="ECO:0000256" key="4">
    <source>
        <dbReference type="ARBA" id="ARBA00022692"/>
    </source>
</evidence>
<evidence type="ECO:0000313" key="10">
    <source>
        <dbReference type="EMBL" id="ETA69296.1"/>
    </source>
</evidence>
<keyword evidence="2 8" id="KW-0813">Transport</keyword>
<organism evidence="10 11">
    <name type="scientific">Methanolobus tindarius DSM 2278</name>
    <dbReference type="NCBI Taxonomy" id="1090322"/>
    <lineage>
        <taxon>Archaea</taxon>
        <taxon>Methanobacteriati</taxon>
        <taxon>Methanobacteriota</taxon>
        <taxon>Stenosarchaea group</taxon>
        <taxon>Methanomicrobia</taxon>
        <taxon>Methanosarcinales</taxon>
        <taxon>Methanosarcinaceae</taxon>
        <taxon>Methanolobus</taxon>
    </lineage>
</organism>
<evidence type="ECO:0000313" key="11">
    <source>
        <dbReference type="Proteomes" id="UP000019483"/>
    </source>
</evidence>
<comment type="caution">
    <text evidence="10">The sequence shown here is derived from an EMBL/GenBank/DDBJ whole genome shotgun (WGS) entry which is preliminary data.</text>
</comment>
<dbReference type="PANTHER" id="PTHR43386:SF1">
    <property type="entry name" value="D,D-DIPEPTIDE TRANSPORT SYSTEM PERMEASE PROTEIN DDPC-RELATED"/>
    <property type="match status" value="1"/>
</dbReference>
<accession>W9E0Z6</accession>
<dbReference type="NCBIfam" id="NF045474">
    <property type="entry name" value="Opp2C"/>
    <property type="match status" value="1"/>
</dbReference>
<feature type="domain" description="ABC transmembrane type-1" evidence="9">
    <location>
        <begin position="67"/>
        <end position="256"/>
    </location>
</feature>
<protein>
    <submittedName>
        <fullName evidence="10">ABC-type dipeptide/oligopeptide/nickel transport system, permease component</fullName>
    </submittedName>
</protein>
<name>W9E0Z6_METTI</name>